<dbReference type="GO" id="GO:0005452">
    <property type="term" value="F:solute:inorganic anion antiporter activity"/>
    <property type="evidence" value="ECO:0007669"/>
    <property type="project" value="InterPro"/>
</dbReference>
<reference evidence="7 8" key="2">
    <citation type="submission" date="2018-11" db="EMBL/GenBank/DDBJ databases">
        <authorList>
            <consortium name="Pathogen Informatics"/>
        </authorList>
    </citation>
    <scope>NUCLEOTIDE SEQUENCE [LARGE SCALE GENOMIC DNA]</scope>
    <source>
        <strain evidence="7 8">Egypt</strain>
    </source>
</reference>
<dbReference type="GO" id="GO:0006820">
    <property type="term" value="P:monoatomic anion transport"/>
    <property type="evidence" value="ECO:0007669"/>
    <property type="project" value="InterPro"/>
</dbReference>
<feature type="transmembrane region" description="Helical" evidence="5">
    <location>
        <begin position="143"/>
        <end position="164"/>
    </location>
</feature>
<gene>
    <name evidence="7" type="ORF">ECPE_LOCUS2262</name>
</gene>
<dbReference type="GO" id="GO:0016323">
    <property type="term" value="C:basolateral plasma membrane"/>
    <property type="evidence" value="ECO:0007669"/>
    <property type="project" value="TreeGrafter"/>
</dbReference>
<dbReference type="InterPro" id="IPR011531">
    <property type="entry name" value="HCO3_transpt-like_TM_dom"/>
</dbReference>
<evidence type="ECO:0000256" key="4">
    <source>
        <dbReference type="ARBA" id="ARBA00023136"/>
    </source>
</evidence>
<reference evidence="9" key="1">
    <citation type="submission" date="2016-06" db="UniProtKB">
        <authorList>
            <consortium name="WormBaseParasite"/>
        </authorList>
    </citation>
    <scope>IDENTIFICATION</scope>
</reference>
<dbReference type="EMBL" id="UZAN01039502">
    <property type="protein sequence ID" value="VDP65937.1"/>
    <property type="molecule type" value="Genomic_DNA"/>
</dbReference>
<evidence type="ECO:0000256" key="5">
    <source>
        <dbReference type="SAM" id="Phobius"/>
    </source>
</evidence>
<dbReference type="WBParaSite" id="ECPE_0000226201-mRNA-1">
    <property type="protein sequence ID" value="ECPE_0000226201-mRNA-1"/>
    <property type="gene ID" value="ECPE_0000226201"/>
</dbReference>
<dbReference type="OrthoDB" id="1735926at2759"/>
<evidence type="ECO:0000259" key="6">
    <source>
        <dbReference type="Pfam" id="PF00955"/>
    </source>
</evidence>
<keyword evidence="4 5" id="KW-0472">Membrane</keyword>
<dbReference type="GO" id="GO:0050801">
    <property type="term" value="P:monoatomic ion homeostasis"/>
    <property type="evidence" value="ECO:0007669"/>
    <property type="project" value="TreeGrafter"/>
</dbReference>
<dbReference type="PANTHER" id="PTHR11453:SF127">
    <property type="entry name" value="SOLUTE CARRIER FAMILY 4 MEMBER 11"/>
    <property type="match status" value="1"/>
</dbReference>
<proteinExistence type="predicted"/>
<evidence type="ECO:0000313" key="9">
    <source>
        <dbReference type="WBParaSite" id="ECPE_0000226201-mRNA-1"/>
    </source>
</evidence>
<feature type="transmembrane region" description="Helical" evidence="5">
    <location>
        <begin position="68"/>
        <end position="86"/>
    </location>
</feature>
<accession>A0A183A5M7</accession>
<dbReference type="Proteomes" id="UP000272942">
    <property type="component" value="Unassembled WGS sequence"/>
</dbReference>
<evidence type="ECO:0000256" key="2">
    <source>
        <dbReference type="ARBA" id="ARBA00022692"/>
    </source>
</evidence>
<evidence type="ECO:0000256" key="3">
    <source>
        <dbReference type="ARBA" id="ARBA00022989"/>
    </source>
</evidence>
<dbReference type="Pfam" id="PF00955">
    <property type="entry name" value="HCO3_cotransp"/>
    <property type="match status" value="1"/>
</dbReference>
<name>A0A183A5M7_9TREM</name>
<dbReference type="PANTHER" id="PTHR11453">
    <property type="entry name" value="ANION EXCHANGE PROTEIN"/>
    <property type="match status" value="1"/>
</dbReference>
<evidence type="ECO:0000313" key="8">
    <source>
        <dbReference type="Proteomes" id="UP000272942"/>
    </source>
</evidence>
<feature type="transmembrane region" description="Helical" evidence="5">
    <location>
        <begin position="92"/>
        <end position="111"/>
    </location>
</feature>
<comment type="subcellular location">
    <subcellularLocation>
        <location evidence="1">Membrane</location>
        <topology evidence="1">Multi-pass membrane protein</topology>
    </subcellularLocation>
</comment>
<organism evidence="9">
    <name type="scientific">Echinostoma caproni</name>
    <dbReference type="NCBI Taxonomy" id="27848"/>
    <lineage>
        <taxon>Eukaryota</taxon>
        <taxon>Metazoa</taxon>
        <taxon>Spiralia</taxon>
        <taxon>Lophotrochozoa</taxon>
        <taxon>Platyhelminthes</taxon>
        <taxon>Trematoda</taxon>
        <taxon>Digenea</taxon>
        <taxon>Plagiorchiida</taxon>
        <taxon>Echinostomata</taxon>
        <taxon>Echinostomatoidea</taxon>
        <taxon>Echinostomatidae</taxon>
        <taxon>Echinostoma</taxon>
    </lineage>
</organism>
<dbReference type="AlphaFoldDB" id="A0A183A5M7"/>
<keyword evidence="3 5" id="KW-1133">Transmembrane helix</keyword>
<feature type="transmembrane region" description="Helical" evidence="5">
    <location>
        <begin position="170"/>
        <end position="191"/>
    </location>
</feature>
<feature type="domain" description="Bicarbonate transporter-like transmembrane" evidence="6">
    <location>
        <begin position="48"/>
        <end position="186"/>
    </location>
</feature>
<dbReference type="InterPro" id="IPR003020">
    <property type="entry name" value="HCO3_transpt_euk"/>
</dbReference>
<keyword evidence="2 5" id="KW-0812">Transmembrane</keyword>
<evidence type="ECO:0000256" key="1">
    <source>
        <dbReference type="ARBA" id="ARBA00004141"/>
    </source>
</evidence>
<evidence type="ECO:0000313" key="7">
    <source>
        <dbReference type="EMBL" id="VDP65937.1"/>
    </source>
</evidence>
<protein>
    <submittedName>
        <fullName evidence="9">HCO3_cotransp domain-containing protein</fullName>
    </submittedName>
</protein>
<keyword evidence="8" id="KW-1185">Reference proteome</keyword>
<sequence>MVFEKCEEFWNIVRENKSYMGGCWANVDGMQARNQVYKDIQLFHFSDIEERVDIGHHIKQIIVRVRETRLTVIISHLMIGFSLFMVPVPLKYIPPAVLNGLFVYMAVTAVYDNQLFERILLFFTEQSAYPPSHYLRRVPQRKVHLFTITQLIQLGLLCAIGFAPSPYVELAFPLLLVLQIFTLDDCFLLFINSNQLKSI</sequence>